<dbReference type="CDD" id="cd06170">
    <property type="entry name" value="LuxR_C_like"/>
    <property type="match status" value="1"/>
</dbReference>
<dbReference type="InterPro" id="IPR016032">
    <property type="entry name" value="Sig_transdc_resp-reg_C-effctor"/>
</dbReference>
<dbReference type="Gene3D" id="1.10.10.10">
    <property type="entry name" value="Winged helix-like DNA-binding domain superfamily/Winged helix DNA-binding domain"/>
    <property type="match status" value="1"/>
</dbReference>
<reference evidence="5 6" key="1">
    <citation type="submission" date="2017-08" db="EMBL/GenBank/DDBJ databases">
        <authorList>
            <person name="Chaillou S."/>
        </authorList>
    </citation>
    <scope>NUCLEOTIDE SEQUENCE [LARGE SCALE GENOMIC DNA]</scope>
    <source>
        <strain evidence="5 6">MFPA15A1205</strain>
    </source>
</reference>
<accession>A0AAX2H5K8</accession>
<dbReference type="PANTHER" id="PTHR44688:SF16">
    <property type="entry name" value="DNA-BINDING TRANSCRIPTIONAL ACTIVATOR DEVR_DOSR"/>
    <property type="match status" value="1"/>
</dbReference>
<proteinExistence type="predicted"/>
<evidence type="ECO:0000313" key="5">
    <source>
        <dbReference type="EMBL" id="SOB50048.1"/>
    </source>
</evidence>
<dbReference type="SMART" id="SM00421">
    <property type="entry name" value="HTH_LUXR"/>
    <property type="match status" value="1"/>
</dbReference>
<evidence type="ECO:0000259" key="4">
    <source>
        <dbReference type="PROSITE" id="PS50043"/>
    </source>
</evidence>
<protein>
    <recommendedName>
        <fullName evidence="4">HTH luxR-type domain-containing protein</fullName>
    </recommendedName>
</protein>
<sequence>MKQDESYKSLILDNEHATCTPKITVREQQILQLCAKGMTTAEIARSLHRAESTINFHFFNLRAKFGTRCRHATVLKALKLGILTHT</sequence>
<dbReference type="GO" id="GO:0003677">
    <property type="term" value="F:DNA binding"/>
    <property type="evidence" value="ECO:0007669"/>
    <property type="project" value="UniProtKB-KW"/>
</dbReference>
<dbReference type="SUPFAM" id="SSF46894">
    <property type="entry name" value="C-terminal effector domain of the bipartite response regulators"/>
    <property type="match status" value="1"/>
</dbReference>
<gene>
    <name evidence="5" type="ORF">PLUA15_160164</name>
</gene>
<dbReference type="EMBL" id="OBKZ01000008">
    <property type="protein sequence ID" value="SOB50048.1"/>
    <property type="molecule type" value="Genomic_DNA"/>
</dbReference>
<keyword evidence="3" id="KW-0804">Transcription</keyword>
<evidence type="ECO:0000313" key="6">
    <source>
        <dbReference type="Proteomes" id="UP000219564"/>
    </source>
</evidence>
<dbReference type="InterPro" id="IPR000792">
    <property type="entry name" value="Tscrpt_reg_LuxR_C"/>
</dbReference>
<evidence type="ECO:0000256" key="1">
    <source>
        <dbReference type="ARBA" id="ARBA00023015"/>
    </source>
</evidence>
<dbReference type="InterPro" id="IPR036388">
    <property type="entry name" value="WH-like_DNA-bd_sf"/>
</dbReference>
<dbReference type="AlphaFoldDB" id="A0AAX2H5K8"/>
<dbReference type="Proteomes" id="UP000219564">
    <property type="component" value="Unassembled WGS sequence"/>
</dbReference>
<comment type="caution">
    <text evidence="5">The sequence shown here is derived from an EMBL/GenBank/DDBJ whole genome shotgun (WGS) entry which is preliminary data.</text>
</comment>
<dbReference type="PROSITE" id="PS50043">
    <property type="entry name" value="HTH_LUXR_2"/>
    <property type="match status" value="1"/>
</dbReference>
<keyword evidence="1" id="KW-0805">Transcription regulation</keyword>
<dbReference type="GO" id="GO:0006355">
    <property type="term" value="P:regulation of DNA-templated transcription"/>
    <property type="evidence" value="ECO:0007669"/>
    <property type="project" value="InterPro"/>
</dbReference>
<organism evidence="5 6">
    <name type="scientific">Pseudomonas lundensis</name>
    <dbReference type="NCBI Taxonomy" id="86185"/>
    <lineage>
        <taxon>Bacteria</taxon>
        <taxon>Pseudomonadati</taxon>
        <taxon>Pseudomonadota</taxon>
        <taxon>Gammaproteobacteria</taxon>
        <taxon>Pseudomonadales</taxon>
        <taxon>Pseudomonadaceae</taxon>
        <taxon>Pseudomonas</taxon>
    </lineage>
</organism>
<evidence type="ECO:0000256" key="2">
    <source>
        <dbReference type="ARBA" id="ARBA00023125"/>
    </source>
</evidence>
<dbReference type="Pfam" id="PF00196">
    <property type="entry name" value="GerE"/>
    <property type="match status" value="1"/>
</dbReference>
<name>A0AAX2H5K8_9PSED</name>
<evidence type="ECO:0000256" key="3">
    <source>
        <dbReference type="ARBA" id="ARBA00023163"/>
    </source>
</evidence>
<dbReference type="PANTHER" id="PTHR44688">
    <property type="entry name" value="DNA-BINDING TRANSCRIPTIONAL ACTIVATOR DEVR_DOSR"/>
    <property type="match status" value="1"/>
</dbReference>
<feature type="domain" description="HTH luxR-type" evidence="4">
    <location>
        <begin position="16"/>
        <end position="81"/>
    </location>
</feature>
<dbReference type="PROSITE" id="PS00622">
    <property type="entry name" value="HTH_LUXR_1"/>
    <property type="match status" value="1"/>
</dbReference>
<dbReference type="PRINTS" id="PR00038">
    <property type="entry name" value="HTHLUXR"/>
</dbReference>
<keyword evidence="2" id="KW-0238">DNA-binding</keyword>